<proteinExistence type="predicted"/>
<reference evidence="1 2" key="1">
    <citation type="submission" date="2020-03" db="EMBL/GenBank/DDBJ databases">
        <title>Genomic Encyclopedia of Type Strains, Phase IV (KMG-V): Genome sequencing to study the core and pangenomes of soil and plant-associated prokaryotes.</title>
        <authorList>
            <person name="Whitman W."/>
        </authorList>
    </citation>
    <scope>NUCLEOTIDE SEQUENCE [LARGE SCALE GENOMIC DNA]</scope>
    <source>
        <strain evidence="1 2">1B</strain>
    </source>
</reference>
<dbReference type="RefSeq" id="WP_168673536.1">
    <property type="nucleotide sequence ID" value="NZ_JAAVTK010000007.1"/>
</dbReference>
<accession>A0ABX1HI25</accession>
<organism evidence="1 2">
    <name type="scientific">Hymenobacter artigasi</name>
    <dbReference type="NCBI Taxonomy" id="2719616"/>
    <lineage>
        <taxon>Bacteria</taxon>
        <taxon>Pseudomonadati</taxon>
        <taxon>Bacteroidota</taxon>
        <taxon>Cytophagia</taxon>
        <taxon>Cytophagales</taxon>
        <taxon>Hymenobacteraceae</taxon>
        <taxon>Hymenobacter</taxon>
    </lineage>
</organism>
<dbReference type="EMBL" id="JAAVTK010000007">
    <property type="protein sequence ID" value="NKI89913.1"/>
    <property type="molecule type" value="Genomic_DNA"/>
</dbReference>
<sequence>MHRFLVSTNQIYLMALRKKEELSGRAMKRVLKRAAEAVVAENTQKGFSITVLENGQIIEIDPDGTKRVIRENAPRVVQVSTEPFTLE</sequence>
<evidence type="ECO:0008006" key="3">
    <source>
        <dbReference type="Google" id="ProtNLM"/>
    </source>
</evidence>
<comment type="caution">
    <text evidence="1">The sequence shown here is derived from an EMBL/GenBank/DDBJ whole genome shotgun (WGS) entry which is preliminary data.</text>
</comment>
<evidence type="ECO:0000313" key="2">
    <source>
        <dbReference type="Proteomes" id="UP000717634"/>
    </source>
</evidence>
<name>A0ABX1HI25_9BACT</name>
<evidence type="ECO:0000313" key="1">
    <source>
        <dbReference type="EMBL" id="NKI89913.1"/>
    </source>
</evidence>
<gene>
    <name evidence="1" type="ORF">HBN54_002512</name>
</gene>
<dbReference type="Proteomes" id="UP000717634">
    <property type="component" value="Unassembled WGS sequence"/>
</dbReference>
<protein>
    <recommendedName>
        <fullName evidence="3">DUF4258 domain-containing protein</fullName>
    </recommendedName>
</protein>
<keyword evidence="2" id="KW-1185">Reference proteome</keyword>